<dbReference type="InterPro" id="IPR035906">
    <property type="entry name" value="MetI-like_sf"/>
</dbReference>
<dbReference type="GO" id="GO:0030313">
    <property type="term" value="C:cell envelope"/>
    <property type="evidence" value="ECO:0007669"/>
    <property type="project" value="UniProtKB-SubCell"/>
</dbReference>
<dbReference type="PANTHER" id="PTHR30043">
    <property type="entry name" value="PHOSPHONATES TRANSPORT SYSTEM PERMEASE PROTEIN"/>
    <property type="match status" value="1"/>
</dbReference>
<evidence type="ECO:0000256" key="5">
    <source>
        <dbReference type="ARBA" id="ARBA00022989"/>
    </source>
</evidence>
<dbReference type="Proteomes" id="UP000224303">
    <property type="component" value="Unassembled WGS sequence"/>
</dbReference>
<evidence type="ECO:0000256" key="2">
    <source>
        <dbReference type="ARBA" id="ARBA00004196"/>
    </source>
</evidence>
<comment type="subcellular location">
    <subcellularLocation>
        <location evidence="2">Cell envelope</location>
    </subcellularLocation>
    <subcellularLocation>
        <location evidence="7">Cell membrane</location>
        <topology evidence="7">Multi-pass membrane protein</topology>
    </subcellularLocation>
    <subcellularLocation>
        <location evidence="1">Membrane</location>
        <topology evidence="1">Multi-pass membrane protein</topology>
    </subcellularLocation>
</comment>
<feature type="transmembrane region" description="Helical" evidence="7">
    <location>
        <begin position="203"/>
        <end position="224"/>
    </location>
</feature>
<evidence type="ECO:0000256" key="7">
    <source>
        <dbReference type="RuleBase" id="RU363032"/>
    </source>
</evidence>
<dbReference type="SUPFAM" id="SSF161098">
    <property type="entry name" value="MetI-like"/>
    <property type="match status" value="1"/>
</dbReference>
<dbReference type="InterPro" id="IPR000515">
    <property type="entry name" value="MetI-like"/>
</dbReference>
<keyword evidence="4 7" id="KW-0812">Transmembrane</keyword>
<dbReference type="PROSITE" id="PS50928">
    <property type="entry name" value="ABC_TM1"/>
    <property type="match status" value="1"/>
</dbReference>
<dbReference type="AlphaFoldDB" id="A0A0V7Y4J2"/>
<accession>A0A0V7Y4J2</accession>
<dbReference type="CDD" id="cd06261">
    <property type="entry name" value="TM_PBP2"/>
    <property type="match status" value="1"/>
</dbReference>
<dbReference type="GO" id="GO:0015416">
    <property type="term" value="F:ABC-type phosphonate transporter activity"/>
    <property type="evidence" value="ECO:0007669"/>
    <property type="project" value="InterPro"/>
</dbReference>
<dbReference type="RefSeq" id="WP_005880282.1">
    <property type="nucleotide sequence ID" value="NZ_CABGIP010000031.1"/>
</dbReference>
<evidence type="ECO:0000313" key="8">
    <source>
        <dbReference type="EMBL" id="PHL20645.1"/>
    </source>
</evidence>
<evidence type="ECO:0000256" key="1">
    <source>
        <dbReference type="ARBA" id="ARBA00004141"/>
    </source>
</evidence>
<dbReference type="Gene3D" id="1.10.3720.10">
    <property type="entry name" value="MetI-like"/>
    <property type="match status" value="1"/>
</dbReference>
<gene>
    <name evidence="8" type="primary">phnE</name>
    <name evidence="8" type="ORF">CQR37_12975</name>
</gene>
<evidence type="ECO:0000256" key="4">
    <source>
        <dbReference type="ARBA" id="ARBA00022692"/>
    </source>
</evidence>
<comment type="caution">
    <text evidence="8">The sequence shown here is derived from an EMBL/GenBank/DDBJ whole genome shotgun (WGS) entry which is preliminary data.</text>
</comment>
<reference evidence="8 9" key="1">
    <citation type="submission" date="2017-10" db="EMBL/GenBank/DDBJ databases">
        <title>Draft genomes of the Enterococcus faecium isolated from human feces before and after Helicobacter pylori eradication therapy.</title>
        <authorList>
            <person name="Prianichniikov N.A."/>
            <person name="Glushchenko O.E."/>
            <person name="Malakhova M.V."/>
        </authorList>
    </citation>
    <scope>NUCLEOTIDE SEQUENCE [LARGE SCALE GENOMIC DNA]</scope>
    <source>
        <strain evidence="8 9">Hp_5-7</strain>
    </source>
</reference>
<feature type="transmembrane region" description="Helical" evidence="7">
    <location>
        <begin position="236"/>
        <end position="255"/>
    </location>
</feature>
<dbReference type="InterPro" id="IPR005769">
    <property type="entry name" value="PhnE/PtxC"/>
</dbReference>
<evidence type="ECO:0000256" key="6">
    <source>
        <dbReference type="ARBA" id="ARBA00023136"/>
    </source>
</evidence>
<sequence>MMLREMNRRTLLSLVALVILVILSAATLDYSGLSTFSPSMGMDVLRGLGQPDWQFLYDGSGEDLISLLLLTIGIACLGTMIATVLAIPITLISAVNLWQAHPWVTKIGKLICNVLRAFPELVFAIIFVKVVGPGPFAGVMAIGVHQIGMLGKLFTEEMEAMDERLVEEMHAVGANFWQTIFFVRIPYLMPIYCSLALNHFEIAVRSAATLGLVGAGGIGAPLIFAIQTRSWSKVSIILIGVVVTVFILDQITGIIRKKLR</sequence>
<evidence type="ECO:0000256" key="3">
    <source>
        <dbReference type="ARBA" id="ARBA00022448"/>
    </source>
</evidence>
<keyword evidence="3 7" id="KW-0813">Transport</keyword>
<comment type="similarity">
    <text evidence="7">Belongs to the binding-protein-dependent transport system permease family.</text>
</comment>
<dbReference type="GeneID" id="67041595"/>
<dbReference type="GO" id="GO:0005886">
    <property type="term" value="C:plasma membrane"/>
    <property type="evidence" value="ECO:0007669"/>
    <property type="project" value="UniProtKB-SubCell"/>
</dbReference>
<dbReference type="PANTHER" id="PTHR30043:SF8">
    <property type="entry name" value="ABC TRANSPORTER, PERMEASE PROTEIN CC0363, PUTATIVE-RELATED"/>
    <property type="match status" value="1"/>
</dbReference>
<dbReference type="Pfam" id="PF00528">
    <property type="entry name" value="BPD_transp_1"/>
    <property type="match status" value="1"/>
</dbReference>
<proteinExistence type="inferred from homology"/>
<name>A0A0V7Y4J2_ENTFC</name>
<dbReference type="NCBIfam" id="TIGR01097">
    <property type="entry name" value="PhnE"/>
    <property type="match status" value="1"/>
</dbReference>
<keyword evidence="6 7" id="KW-0472">Membrane</keyword>
<organism evidence="8 9">
    <name type="scientific">Enterococcus faecium</name>
    <name type="common">Streptococcus faecium</name>
    <dbReference type="NCBI Taxonomy" id="1352"/>
    <lineage>
        <taxon>Bacteria</taxon>
        <taxon>Bacillati</taxon>
        <taxon>Bacillota</taxon>
        <taxon>Bacilli</taxon>
        <taxon>Lactobacillales</taxon>
        <taxon>Enterococcaceae</taxon>
        <taxon>Enterococcus</taxon>
    </lineage>
</organism>
<feature type="transmembrane region" description="Helical" evidence="7">
    <location>
        <begin position="176"/>
        <end position="197"/>
    </location>
</feature>
<feature type="transmembrane region" description="Helical" evidence="7">
    <location>
        <begin position="65"/>
        <end position="98"/>
    </location>
</feature>
<keyword evidence="5 7" id="KW-1133">Transmembrane helix</keyword>
<protein>
    <submittedName>
        <fullName evidence="8">Phosphonate ABC transporter, permease protein PhnE</fullName>
    </submittedName>
</protein>
<dbReference type="EMBL" id="PCGC01000046">
    <property type="protein sequence ID" value="PHL20645.1"/>
    <property type="molecule type" value="Genomic_DNA"/>
</dbReference>
<evidence type="ECO:0000313" key="9">
    <source>
        <dbReference type="Proteomes" id="UP000224303"/>
    </source>
</evidence>